<keyword evidence="4 6" id="KW-1133">Transmembrane helix</keyword>
<dbReference type="Pfam" id="PF07690">
    <property type="entry name" value="MFS_1"/>
    <property type="match status" value="1"/>
</dbReference>
<dbReference type="PROSITE" id="PS50850">
    <property type="entry name" value="MFS"/>
    <property type="match status" value="1"/>
</dbReference>
<dbReference type="InterPro" id="IPR020846">
    <property type="entry name" value="MFS_dom"/>
</dbReference>
<sequence>MRGRTSRLPWLALTLMAAAVFAAITTEVLPVGLLPVISRDLATSESNVGLLVSAYAVVVALGSIPLAAWLARWPRRTVLCALLTIYALSNAVMAVADDYWVALAARLLGGLAHAAFFGAVFGAAVSLAPVGSAGRAISFVGAGNVLALALGVPLGTALGTALSWRWVFVGAALLMAVLAVLALLVLPPSQLAPAHTEQTPVLTAVRSRPIALVAAMTALLTFGHFTTYTYITPLLRHAGINGDRVSLVLLGYGLAGIIGLALSSRVVDRRPQIGLRCAIILDSTSLVALAILPSVTPTVIWTVLWGLSFGALPTLVQAVALRAAPGAPDAAPAVVNSMFNVGIAGGALLGAREVAAAALPVMALTGAVLVAGSLILLRAAGRPTRPADPTGPERTSTAS</sequence>
<dbReference type="InterPro" id="IPR036259">
    <property type="entry name" value="MFS_trans_sf"/>
</dbReference>
<feature type="transmembrane region" description="Helical" evidence="6">
    <location>
        <begin position="137"/>
        <end position="158"/>
    </location>
</feature>
<dbReference type="PANTHER" id="PTHR43124:SF3">
    <property type="entry name" value="CHLORAMPHENICOL EFFLUX PUMP RV0191"/>
    <property type="match status" value="1"/>
</dbReference>
<feature type="transmembrane region" description="Helical" evidence="6">
    <location>
        <begin position="245"/>
        <end position="262"/>
    </location>
</feature>
<dbReference type="SUPFAM" id="SSF103473">
    <property type="entry name" value="MFS general substrate transporter"/>
    <property type="match status" value="1"/>
</dbReference>
<evidence type="ECO:0000256" key="4">
    <source>
        <dbReference type="ARBA" id="ARBA00022989"/>
    </source>
</evidence>
<gene>
    <name evidence="8" type="ORF">ABLG96_12930</name>
</gene>
<feature type="domain" description="Major facilitator superfamily (MFS) profile" evidence="7">
    <location>
        <begin position="11"/>
        <end position="384"/>
    </location>
</feature>
<keyword evidence="2" id="KW-1003">Cell membrane</keyword>
<evidence type="ECO:0000313" key="8">
    <source>
        <dbReference type="EMBL" id="XCG62176.1"/>
    </source>
</evidence>
<dbReference type="EMBL" id="CP159218">
    <property type="protein sequence ID" value="XCG62176.1"/>
    <property type="molecule type" value="Genomic_DNA"/>
</dbReference>
<feature type="transmembrane region" description="Helical" evidence="6">
    <location>
        <begin position="333"/>
        <end position="351"/>
    </location>
</feature>
<keyword evidence="5 6" id="KW-0472">Membrane</keyword>
<keyword evidence="3 6" id="KW-0812">Transmembrane</keyword>
<feature type="transmembrane region" description="Helical" evidence="6">
    <location>
        <begin position="108"/>
        <end position="130"/>
    </location>
</feature>
<dbReference type="PANTHER" id="PTHR43124">
    <property type="entry name" value="PURINE EFFLUX PUMP PBUE"/>
    <property type="match status" value="1"/>
</dbReference>
<dbReference type="GO" id="GO:0005886">
    <property type="term" value="C:plasma membrane"/>
    <property type="evidence" value="ECO:0007669"/>
    <property type="project" value="UniProtKB-SubCell"/>
</dbReference>
<evidence type="ECO:0000256" key="5">
    <source>
        <dbReference type="ARBA" id="ARBA00023136"/>
    </source>
</evidence>
<dbReference type="InterPro" id="IPR050189">
    <property type="entry name" value="MFS_Efflux_Transporters"/>
</dbReference>
<organism evidence="8">
    <name type="scientific">Nakamurella sp. A5-74</name>
    <dbReference type="NCBI Taxonomy" id="3158264"/>
    <lineage>
        <taxon>Bacteria</taxon>
        <taxon>Bacillati</taxon>
        <taxon>Actinomycetota</taxon>
        <taxon>Actinomycetes</taxon>
        <taxon>Nakamurellales</taxon>
        <taxon>Nakamurellaceae</taxon>
        <taxon>Nakamurella</taxon>
    </lineage>
</organism>
<feature type="transmembrane region" description="Helical" evidence="6">
    <location>
        <begin position="357"/>
        <end position="377"/>
    </location>
</feature>
<dbReference type="GO" id="GO:0022857">
    <property type="term" value="F:transmembrane transporter activity"/>
    <property type="evidence" value="ECO:0007669"/>
    <property type="project" value="InterPro"/>
</dbReference>
<dbReference type="InterPro" id="IPR011701">
    <property type="entry name" value="MFS"/>
</dbReference>
<reference evidence="8" key="1">
    <citation type="submission" date="2024-05" db="EMBL/GenBank/DDBJ databases">
        <authorList>
            <person name="Cai S.Y."/>
            <person name="Jin L.M."/>
            <person name="Li H.R."/>
        </authorList>
    </citation>
    <scope>NUCLEOTIDE SEQUENCE</scope>
    <source>
        <strain evidence="8">A5-74</strain>
    </source>
</reference>
<evidence type="ECO:0000256" key="2">
    <source>
        <dbReference type="ARBA" id="ARBA00022475"/>
    </source>
</evidence>
<evidence type="ECO:0000256" key="3">
    <source>
        <dbReference type="ARBA" id="ARBA00022692"/>
    </source>
</evidence>
<feature type="transmembrane region" description="Helical" evidence="6">
    <location>
        <begin position="298"/>
        <end position="321"/>
    </location>
</feature>
<feature type="transmembrane region" description="Helical" evidence="6">
    <location>
        <begin position="207"/>
        <end position="225"/>
    </location>
</feature>
<name>A0AAU8DLC8_9ACTN</name>
<dbReference type="RefSeq" id="WP_353647791.1">
    <property type="nucleotide sequence ID" value="NZ_CP159218.1"/>
</dbReference>
<feature type="transmembrane region" description="Helical" evidence="6">
    <location>
        <begin position="274"/>
        <end position="292"/>
    </location>
</feature>
<feature type="transmembrane region" description="Helical" evidence="6">
    <location>
        <begin position="164"/>
        <end position="186"/>
    </location>
</feature>
<dbReference type="CDD" id="cd17324">
    <property type="entry name" value="MFS_NepI_like"/>
    <property type="match status" value="1"/>
</dbReference>
<proteinExistence type="predicted"/>
<dbReference type="Gene3D" id="1.20.1250.20">
    <property type="entry name" value="MFS general substrate transporter like domains"/>
    <property type="match status" value="1"/>
</dbReference>
<comment type="subcellular location">
    <subcellularLocation>
        <location evidence="1">Cell membrane</location>
        <topology evidence="1">Multi-pass membrane protein</topology>
    </subcellularLocation>
</comment>
<feature type="transmembrane region" description="Helical" evidence="6">
    <location>
        <begin position="78"/>
        <end position="96"/>
    </location>
</feature>
<feature type="transmembrane region" description="Helical" evidence="6">
    <location>
        <begin position="46"/>
        <end position="71"/>
    </location>
</feature>
<dbReference type="AlphaFoldDB" id="A0AAU8DLC8"/>
<accession>A0AAU8DLC8</accession>
<evidence type="ECO:0000256" key="1">
    <source>
        <dbReference type="ARBA" id="ARBA00004651"/>
    </source>
</evidence>
<protein>
    <submittedName>
        <fullName evidence="8">MFS transporter</fullName>
    </submittedName>
</protein>
<evidence type="ECO:0000259" key="7">
    <source>
        <dbReference type="PROSITE" id="PS50850"/>
    </source>
</evidence>
<evidence type="ECO:0000256" key="6">
    <source>
        <dbReference type="SAM" id="Phobius"/>
    </source>
</evidence>